<evidence type="ECO:0000259" key="1">
    <source>
        <dbReference type="PROSITE" id="PS50053"/>
    </source>
</evidence>
<name>A0AAN6N8J1_9PEZI</name>
<sequence length="275" mass="31006">MNPSNLTVTVQTPKGSVQIDIAPTDTILKLKREIAVKDEIPVSQQRIVLSGESRNDRDVIQDLLNDTEGVVFQCFDLGTRSLTPTTTASVDQRRWLRLWIHYVEDSSTTSFALDLSDRDLVYHVKNKIKYQLGMSLQNQQLMIGDVDLHSGRRLSFYSGIMAARSDGTIPIELINKGPKLSALGEHKFIQIFVRTLTGKTITIDDVNLRDQVWRLKESIQNKEGIPANQQRLIFAGKQLEDGRTLRDYNLSSGSTLHLVLRLKGGQQDNPKVVPR</sequence>
<dbReference type="SMART" id="SM00213">
    <property type="entry name" value="UBQ"/>
    <property type="match status" value="2"/>
</dbReference>
<dbReference type="InterPro" id="IPR000626">
    <property type="entry name" value="Ubiquitin-like_dom"/>
</dbReference>
<feature type="domain" description="Ubiquitin-like" evidence="1">
    <location>
        <begin position="189"/>
        <end position="265"/>
    </location>
</feature>
<dbReference type="FunFam" id="3.10.20.90:FF:000222">
    <property type="entry name" value="Polyubiquitin 5"/>
    <property type="match status" value="1"/>
</dbReference>
<evidence type="ECO:0000313" key="2">
    <source>
        <dbReference type="EMBL" id="KAK3939297.1"/>
    </source>
</evidence>
<gene>
    <name evidence="2" type="ORF">QBC46DRAFT_450538</name>
</gene>
<protein>
    <submittedName>
        <fullName evidence="2">Ubiquitin C</fullName>
    </submittedName>
</protein>
<dbReference type="InterPro" id="IPR029071">
    <property type="entry name" value="Ubiquitin-like_domsf"/>
</dbReference>
<feature type="domain" description="Ubiquitin-like" evidence="1">
    <location>
        <begin position="6"/>
        <end position="63"/>
    </location>
</feature>
<accession>A0AAN6N8J1</accession>
<dbReference type="Gene3D" id="3.10.20.90">
    <property type="entry name" value="Phosphatidylinositol 3-kinase Catalytic Subunit, Chain A, domain 1"/>
    <property type="match status" value="3"/>
</dbReference>
<dbReference type="EMBL" id="MU853814">
    <property type="protein sequence ID" value="KAK3939297.1"/>
    <property type="molecule type" value="Genomic_DNA"/>
</dbReference>
<dbReference type="Proteomes" id="UP001303473">
    <property type="component" value="Unassembled WGS sequence"/>
</dbReference>
<keyword evidence="3" id="KW-1185">Reference proteome</keyword>
<organism evidence="2 3">
    <name type="scientific">Diplogelasinospora grovesii</name>
    <dbReference type="NCBI Taxonomy" id="303347"/>
    <lineage>
        <taxon>Eukaryota</taxon>
        <taxon>Fungi</taxon>
        <taxon>Dikarya</taxon>
        <taxon>Ascomycota</taxon>
        <taxon>Pezizomycotina</taxon>
        <taxon>Sordariomycetes</taxon>
        <taxon>Sordariomycetidae</taxon>
        <taxon>Sordariales</taxon>
        <taxon>Diplogelasinosporaceae</taxon>
        <taxon>Diplogelasinospora</taxon>
    </lineage>
</organism>
<reference evidence="3" key="1">
    <citation type="journal article" date="2023" name="Mol. Phylogenet. Evol.">
        <title>Genome-scale phylogeny and comparative genomics of the fungal order Sordariales.</title>
        <authorList>
            <person name="Hensen N."/>
            <person name="Bonometti L."/>
            <person name="Westerberg I."/>
            <person name="Brannstrom I.O."/>
            <person name="Guillou S."/>
            <person name="Cros-Aarteil S."/>
            <person name="Calhoun S."/>
            <person name="Haridas S."/>
            <person name="Kuo A."/>
            <person name="Mondo S."/>
            <person name="Pangilinan J."/>
            <person name="Riley R."/>
            <person name="LaButti K."/>
            <person name="Andreopoulos B."/>
            <person name="Lipzen A."/>
            <person name="Chen C."/>
            <person name="Yan M."/>
            <person name="Daum C."/>
            <person name="Ng V."/>
            <person name="Clum A."/>
            <person name="Steindorff A."/>
            <person name="Ohm R.A."/>
            <person name="Martin F."/>
            <person name="Silar P."/>
            <person name="Natvig D.O."/>
            <person name="Lalanne C."/>
            <person name="Gautier V."/>
            <person name="Ament-Velasquez S.L."/>
            <person name="Kruys A."/>
            <person name="Hutchinson M.I."/>
            <person name="Powell A.J."/>
            <person name="Barry K."/>
            <person name="Miller A.N."/>
            <person name="Grigoriev I.V."/>
            <person name="Debuchy R."/>
            <person name="Gladieux P."/>
            <person name="Hiltunen Thoren M."/>
            <person name="Johannesson H."/>
        </authorList>
    </citation>
    <scope>NUCLEOTIDE SEQUENCE [LARGE SCALE GENOMIC DNA]</scope>
    <source>
        <strain evidence="3">CBS 340.73</strain>
    </source>
</reference>
<dbReference type="InterPro" id="IPR050158">
    <property type="entry name" value="Ubiquitin_ubiquitin-like"/>
</dbReference>
<evidence type="ECO:0000313" key="3">
    <source>
        <dbReference type="Proteomes" id="UP001303473"/>
    </source>
</evidence>
<dbReference type="AlphaFoldDB" id="A0AAN6N8J1"/>
<proteinExistence type="predicted"/>
<dbReference type="Pfam" id="PF00240">
    <property type="entry name" value="ubiquitin"/>
    <property type="match status" value="2"/>
</dbReference>
<comment type="caution">
    <text evidence="2">The sequence shown here is derived from an EMBL/GenBank/DDBJ whole genome shotgun (WGS) entry which is preliminary data.</text>
</comment>
<dbReference type="PANTHER" id="PTHR10666">
    <property type="entry name" value="UBIQUITIN"/>
    <property type="match status" value="1"/>
</dbReference>
<dbReference type="PROSITE" id="PS50053">
    <property type="entry name" value="UBIQUITIN_2"/>
    <property type="match status" value="2"/>
</dbReference>
<dbReference type="SUPFAM" id="SSF54236">
    <property type="entry name" value="Ubiquitin-like"/>
    <property type="match status" value="2"/>
</dbReference>